<feature type="region of interest" description="Disordered" evidence="21">
    <location>
        <begin position="1"/>
        <end position="72"/>
    </location>
</feature>
<evidence type="ECO:0000256" key="21">
    <source>
        <dbReference type="SAM" id="MobiDB-lite"/>
    </source>
</evidence>
<evidence type="ECO:0000256" key="14">
    <source>
        <dbReference type="ARBA" id="ARBA00023277"/>
    </source>
</evidence>
<evidence type="ECO:0000313" key="24">
    <source>
        <dbReference type="Proteomes" id="UP000799770"/>
    </source>
</evidence>
<evidence type="ECO:0000256" key="19">
    <source>
        <dbReference type="ARBA" id="ARBA00043078"/>
    </source>
</evidence>
<protein>
    <recommendedName>
        <fullName evidence="5">glucan endo-1,3-beta-D-glucosidase</fullName>
        <ecNumber evidence="5">3.2.1.39</ecNumber>
    </recommendedName>
    <alternativeName>
        <fullName evidence="19">Endo-1,3-beta-glucanase btgC</fullName>
    </alternativeName>
    <alternativeName>
        <fullName evidence="18">Laminarinase btgC</fullName>
    </alternativeName>
</protein>
<evidence type="ECO:0000256" key="9">
    <source>
        <dbReference type="ARBA" id="ARBA00022729"/>
    </source>
</evidence>
<evidence type="ECO:0000256" key="20">
    <source>
        <dbReference type="RuleBase" id="RU004335"/>
    </source>
</evidence>
<dbReference type="OrthoDB" id="68336at2759"/>
<keyword evidence="14" id="KW-0119">Carbohydrate metabolism</keyword>
<evidence type="ECO:0000256" key="11">
    <source>
        <dbReference type="ARBA" id="ARBA00022968"/>
    </source>
</evidence>
<dbReference type="PANTHER" id="PTHR16631:SF17">
    <property type="entry name" value="GLUCAN ENDO-1,3-BETA-GLUCOSIDASE BTGC"/>
    <property type="match status" value="1"/>
</dbReference>
<organism evidence="23 24">
    <name type="scientific">Lophiotrema nucula</name>
    <dbReference type="NCBI Taxonomy" id="690887"/>
    <lineage>
        <taxon>Eukaryota</taxon>
        <taxon>Fungi</taxon>
        <taxon>Dikarya</taxon>
        <taxon>Ascomycota</taxon>
        <taxon>Pezizomycotina</taxon>
        <taxon>Dothideomycetes</taxon>
        <taxon>Pleosporomycetidae</taxon>
        <taxon>Pleosporales</taxon>
        <taxon>Lophiotremataceae</taxon>
        <taxon>Lophiotrema</taxon>
    </lineage>
</organism>
<evidence type="ECO:0000256" key="4">
    <source>
        <dbReference type="ARBA" id="ARBA00008773"/>
    </source>
</evidence>
<evidence type="ECO:0000256" key="13">
    <source>
        <dbReference type="ARBA" id="ARBA00023180"/>
    </source>
</evidence>
<keyword evidence="22" id="KW-0812">Transmembrane</keyword>
<keyword evidence="15" id="KW-0961">Cell wall biogenesis/degradation</keyword>
<feature type="compositionally biased region" description="Polar residues" evidence="21">
    <location>
        <begin position="20"/>
        <end position="29"/>
    </location>
</feature>
<dbReference type="GO" id="GO:0071555">
    <property type="term" value="P:cell wall organization"/>
    <property type="evidence" value="ECO:0007669"/>
    <property type="project" value="UniProtKB-KW"/>
</dbReference>
<dbReference type="EC" id="3.2.1.39" evidence="5"/>
<evidence type="ECO:0000256" key="22">
    <source>
        <dbReference type="SAM" id="Phobius"/>
    </source>
</evidence>
<dbReference type="InterPro" id="IPR050732">
    <property type="entry name" value="Beta-glucan_modifiers"/>
</dbReference>
<comment type="catalytic activity">
    <reaction evidence="1">
        <text>Hydrolysis of (1-&gt;3)-beta-D-glucosidic linkages in (1-&gt;3)-beta-D-glucans.</text>
        <dbReference type="EC" id="3.2.1.39"/>
    </reaction>
</comment>
<feature type="region of interest" description="Disordered" evidence="21">
    <location>
        <begin position="252"/>
        <end position="295"/>
    </location>
</feature>
<dbReference type="Gene3D" id="3.20.20.80">
    <property type="entry name" value="Glycosidases"/>
    <property type="match status" value="2"/>
</dbReference>
<gene>
    <name evidence="23" type="ORF">BDV96DRAFT_632883</name>
</gene>
<evidence type="ECO:0000256" key="15">
    <source>
        <dbReference type="ARBA" id="ARBA00023316"/>
    </source>
</evidence>
<keyword evidence="10 23" id="KW-0378">Hydrolase</keyword>
<dbReference type="GO" id="GO:0005576">
    <property type="term" value="C:extracellular region"/>
    <property type="evidence" value="ECO:0007669"/>
    <property type="project" value="TreeGrafter"/>
</dbReference>
<evidence type="ECO:0000256" key="1">
    <source>
        <dbReference type="ARBA" id="ARBA00000382"/>
    </source>
</evidence>
<proteinExistence type="inferred from homology"/>
<evidence type="ECO:0000256" key="18">
    <source>
        <dbReference type="ARBA" id="ARBA00042373"/>
    </source>
</evidence>
<dbReference type="FunFam" id="3.20.20.80:FF:000151">
    <property type="entry name" value="Glucan endo-1,3-beta-glucosidase btgC"/>
    <property type="match status" value="1"/>
</dbReference>
<accession>A0A6A5Z4T4</accession>
<dbReference type="PANTHER" id="PTHR16631">
    <property type="entry name" value="GLUCAN 1,3-BETA-GLUCOSIDASE"/>
    <property type="match status" value="1"/>
</dbReference>
<keyword evidence="9" id="KW-0732">Signal</keyword>
<keyword evidence="7" id="KW-0134">Cell wall</keyword>
<dbReference type="InterPro" id="IPR017853">
    <property type="entry name" value="GH"/>
</dbReference>
<dbReference type="EMBL" id="ML977326">
    <property type="protein sequence ID" value="KAF2114034.1"/>
    <property type="molecule type" value="Genomic_DNA"/>
</dbReference>
<dbReference type="GO" id="GO:0009277">
    <property type="term" value="C:fungal-type cell wall"/>
    <property type="evidence" value="ECO:0007669"/>
    <property type="project" value="TreeGrafter"/>
</dbReference>
<keyword evidence="16" id="KW-0624">Polysaccharide degradation</keyword>
<evidence type="ECO:0000256" key="12">
    <source>
        <dbReference type="ARBA" id="ARBA00023136"/>
    </source>
</evidence>
<evidence type="ECO:0000256" key="8">
    <source>
        <dbReference type="ARBA" id="ARBA00022525"/>
    </source>
</evidence>
<dbReference type="InterPro" id="IPR000490">
    <property type="entry name" value="Glyco_hydro_17"/>
</dbReference>
<keyword evidence="6" id="KW-1003">Cell membrane</keyword>
<dbReference type="AlphaFoldDB" id="A0A6A5Z4T4"/>
<evidence type="ECO:0000256" key="10">
    <source>
        <dbReference type="ARBA" id="ARBA00022801"/>
    </source>
</evidence>
<evidence type="ECO:0000256" key="6">
    <source>
        <dbReference type="ARBA" id="ARBA00022475"/>
    </source>
</evidence>
<dbReference type="GO" id="GO:0042973">
    <property type="term" value="F:glucan endo-1,3-beta-D-glucosidase activity"/>
    <property type="evidence" value="ECO:0007669"/>
    <property type="project" value="UniProtKB-EC"/>
</dbReference>
<comment type="similarity">
    <text evidence="4 20">Belongs to the glycosyl hydrolase 17 family.</text>
</comment>
<keyword evidence="24" id="KW-1185">Reference proteome</keyword>
<evidence type="ECO:0000256" key="3">
    <source>
        <dbReference type="ARBA" id="ARBA00004401"/>
    </source>
</evidence>
<dbReference type="Pfam" id="PF00332">
    <property type="entry name" value="Glyco_hydro_17"/>
    <property type="match status" value="1"/>
</dbReference>
<name>A0A6A5Z4T4_9PLEO</name>
<keyword evidence="8" id="KW-0964">Secreted</keyword>
<evidence type="ECO:0000256" key="2">
    <source>
        <dbReference type="ARBA" id="ARBA00004191"/>
    </source>
</evidence>
<evidence type="ECO:0000256" key="5">
    <source>
        <dbReference type="ARBA" id="ARBA00012780"/>
    </source>
</evidence>
<reference evidence="23" key="1">
    <citation type="journal article" date="2020" name="Stud. Mycol.">
        <title>101 Dothideomycetes genomes: a test case for predicting lifestyles and emergence of pathogens.</title>
        <authorList>
            <person name="Haridas S."/>
            <person name="Albert R."/>
            <person name="Binder M."/>
            <person name="Bloem J."/>
            <person name="Labutti K."/>
            <person name="Salamov A."/>
            <person name="Andreopoulos B."/>
            <person name="Baker S."/>
            <person name="Barry K."/>
            <person name="Bills G."/>
            <person name="Bluhm B."/>
            <person name="Cannon C."/>
            <person name="Castanera R."/>
            <person name="Culley D."/>
            <person name="Daum C."/>
            <person name="Ezra D."/>
            <person name="Gonzalez J."/>
            <person name="Henrissat B."/>
            <person name="Kuo A."/>
            <person name="Liang C."/>
            <person name="Lipzen A."/>
            <person name="Lutzoni F."/>
            <person name="Magnuson J."/>
            <person name="Mondo S."/>
            <person name="Nolan M."/>
            <person name="Ohm R."/>
            <person name="Pangilinan J."/>
            <person name="Park H.-J."/>
            <person name="Ramirez L."/>
            <person name="Alfaro M."/>
            <person name="Sun H."/>
            <person name="Tritt A."/>
            <person name="Yoshinaga Y."/>
            <person name="Zwiers L.-H."/>
            <person name="Turgeon B."/>
            <person name="Goodwin S."/>
            <person name="Spatafora J."/>
            <person name="Crous P."/>
            <person name="Grigoriev I."/>
        </authorList>
    </citation>
    <scope>NUCLEOTIDE SEQUENCE</scope>
    <source>
        <strain evidence="23">CBS 627.86</strain>
    </source>
</reference>
<keyword evidence="12 22" id="KW-0472">Membrane</keyword>
<comment type="function">
    <text evidence="17">Glucanases play a role in cell expansion during growth, in cell-cell fusion during mating, and in spore release during sporulation. This enzyme may be involved in beta-glucan degradation. Active on laminarin and lichenan.</text>
</comment>
<dbReference type="SUPFAM" id="SSF51445">
    <property type="entry name" value="(Trans)glycosidases"/>
    <property type="match status" value="1"/>
</dbReference>
<evidence type="ECO:0000256" key="7">
    <source>
        <dbReference type="ARBA" id="ARBA00022512"/>
    </source>
</evidence>
<keyword evidence="11" id="KW-0735">Signal-anchor</keyword>
<evidence type="ECO:0000256" key="17">
    <source>
        <dbReference type="ARBA" id="ARBA00037649"/>
    </source>
</evidence>
<keyword evidence="13" id="KW-0325">Glycoprotein</keyword>
<dbReference type="GO" id="GO:0005886">
    <property type="term" value="C:plasma membrane"/>
    <property type="evidence" value="ECO:0007669"/>
    <property type="project" value="UniProtKB-SubCell"/>
</dbReference>
<dbReference type="GO" id="GO:0000272">
    <property type="term" value="P:polysaccharide catabolic process"/>
    <property type="evidence" value="ECO:0007669"/>
    <property type="project" value="UniProtKB-KW"/>
</dbReference>
<dbReference type="Proteomes" id="UP000799770">
    <property type="component" value="Unassembled WGS sequence"/>
</dbReference>
<comment type="subcellular location">
    <subcellularLocation>
        <location evidence="3">Cell membrane</location>
        <topology evidence="3">Single-pass type II membrane protein</topology>
    </subcellularLocation>
    <subcellularLocation>
        <location evidence="2">Secreted</location>
        <location evidence="2">Cell wall</location>
    </subcellularLocation>
</comment>
<evidence type="ECO:0000313" key="23">
    <source>
        <dbReference type="EMBL" id="KAF2114034.1"/>
    </source>
</evidence>
<keyword evidence="22" id="KW-1133">Transmembrane helix</keyword>
<feature type="transmembrane region" description="Helical" evidence="22">
    <location>
        <begin position="348"/>
        <end position="373"/>
    </location>
</feature>
<evidence type="ECO:0000256" key="16">
    <source>
        <dbReference type="ARBA" id="ARBA00023326"/>
    </source>
</evidence>
<dbReference type="GO" id="GO:0009986">
    <property type="term" value="C:cell surface"/>
    <property type="evidence" value="ECO:0007669"/>
    <property type="project" value="TreeGrafter"/>
</dbReference>
<sequence length="721" mass="77654">MSGPDRNYSFNRNDERSLQPGYQPSSQPYYDQRDISPVEGSAPQFPAPVQNMSPPPPPPMHRNPVGMHPDSSFNQVQNQRQYAVDGGSTSRNYTDYSPPGVTPGADNLGEAAAGGGINGIAIGVANANERQSGAQALQDINNWGRNGDGATAGPRAVPLEREQQGTPFADQYGYEQPMPPRPIHSQPSYGSNAPLAAGAMTPGMISHNSSAQSIPLGTTRSTPPAGVPYTDNPYNRYSSSNLNLAPQMGEINPNDLADDDDWGMGPQSAQQQKRRSFVPFAGSSRDGSREGLPGTGAAVVGAGAGTTAYVGTRDASGNYAAVPQGSLPELKNEKSPWLKGQNNGRKRLTWIVGSVIALLVIGAILGGVLGAVLSKKGGDGSGSAASNQQSVAQDNKNDLTKDSAEIQKLMNNKALHKVFPGMDYTPLNTQYPNCLTSPPSQNNVTRDMAVLSQLTNAVRLYGTDCNQTEMVLHAIDKLALTDMKVWLGVWLGNNHTTNVRQVEQMWTILDDNKDKATDVFKGIIVGNEVLYRKDLTSTQLLGNITEIKSNLTKQGIDLPIATSDLGDNWTADMATQVDIVMSNVHPFFAGVEVDNAAGWTWDFWTGHDVTLTANNASIKQIIAEVGWPSAGGNDCGASTCTSDTQGSIASIDNMNKFMEDWVCQSLANQTEYFWFEAFDEPWKIQFNTKDEQWEDKWGLMDVDRNLKDGLTIPDCDGKTAS</sequence>